<dbReference type="Pfam" id="PF07494">
    <property type="entry name" value="Reg_prop"/>
    <property type="match status" value="5"/>
</dbReference>
<keyword evidence="7" id="KW-1133">Transmembrane helix</keyword>
<dbReference type="SMART" id="SM00448">
    <property type="entry name" value="REC"/>
    <property type="match status" value="1"/>
</dbReference>
<evidence type="ECO:0000256" key="8">
    <source>
        <dbReference type="SAM" id="SignalP"/>
    </source>
</evidence>
<dbReference type="SUPFAM" id="SSF52172">
    <property type="entry name" value="CheY-like"/>
    <property type="match status" value="1"/>
</dbReference>
<evidence type="ECO:0000313" key="12">
    <source>
        <dbReference type="EMBL" id="MCG2615107.1"/>
    </source>
</evidence>
<feature type="modified residue" description="4-aspartylphosphate" evidence="6">
    <location>
        <position position="1114"/>
    </location>
</feature>
<evidence type="ECO:0000256" key="7">
    <source>
        <dbReference type="SAM" id="Phobius"/>
    </source>
</evidence>
<dbReference type="SUPFAM" id="SSF47384">
    <property type="entry name" value="Homodimeric domain of signal transducing histidine kinase"/>
    <property type="match status" value="1"/>
</dbReference>
<dbReference type="InterPro" id="IPR005467">
    <property type="entry name" value="His_kinase_dom"/>
</dbReference>
<organism evidence="12 13">
    <name type="scientific">Terrimonas ginsenosidimutans</name>
    <dbReference type="NCBI Taxonomy" id="2908004"/>
    <lineage>
        <taxon>Bacteria</taxon>
        <taxon>Pseudomonadati</taxon>
        <taxon>Bacteroidota</taxon>
        <taxon>Chitinophagia</taxon>
        <taxon>Chitinophagales</taxon>
        <taxon>Chitinophagaceae</taxon>
        <taxon>Terrimonas</taxon>
    </lineage>
</organism>
<reference evidence="12" key="1">
    <citation type="submission" date="2022-01" db="EMBL/GenBank/DDBJ databases">
        <authorList>
            <person name="Jo J.-H."/>
            <person name="Im W.-T."/>
        </authorList>
    </citation>
    <scope>NUCLEOTIDE SEQUENCE</scope>
    <source>
        <strain evidence="12">NA20</strain>
    </source>
</reference>
<dbReference type="InterPro" id="IPR011110">
    <property type="entry name" value="Reg_prop"/>
</dbReference>
<gene>
    <name evidence="12" type="ORF">LZZ85_12480</name>
</gene>
<dbReference type="InterPro" id="IPR009057">
    <property type="entry name" value="Homeodomain-like_sf"/>
</dbReference>
<dbReference type="InterPro" id="IPR036097">
    <property type="entry name" value="HisK_dim/P_sf"/>
</dbReference>
<dbReference type="InterPro" id="IPR018060">
    <property type="entry name" value="HTH_AraC"/>
</dbReference>
<evidence type="ECO:0000313" key="13">
    <source>
        <dbReference type="Proteomes" id="UP001165367"/>
    </source>
</evidence>
<dbReference type="SUPFAM" id="SSF46689">
    <property type="entry name" value="Homeodomain-like"/>
    <property type="match status" value="1"/>
</dbReference>
<dbReference type="PROSITE" id="PS01124">
    <property type="entry name" value="HTH_ARAC_FAMILY_2"/>
    <property type="match status" value="1"/>
</dbReference>
<dbReference type="EMBL" id="JAKLTR010000007">
    <property type="protein sequence ID" value="MCG2615107.1"/>
    <property type="molecule type" value="Genomic_DNA"/>
</dbReference>
<feature type="domain" description="Response regulatory" evidence="11">
    <location>
        <begin position="1066"/>
        <end position="1181"/>
    </location>
</feature>
<name>A0ABS9KS36_9BACT</name>
<dbReference type="Gene3D" id="1.10.10.60">
    <property type="entry name" value="Homeodomain-like"/>
    <property type="match status" value="1"/>
</dbReference>
<evidence type="ECO:0000256" key="4">
    <source>
        <dbReference type="ARBA" id="ARBA00023015"/>
    </source>
</evidence>
<keyword evidence="8" id="KW-0732">Signal</keyword>
<comment type="caution">
    <text evidence="12">The sequence shown here is derived from an EMBL/GenBank/DDBJ whole genome shotgun (WGS) entry which is preliminary data.</text>
</comment>
<evidence type="ECO:0000256" key="2">
    <source>
        <dbReference type="ARBA" id="ARBA00012438"/>
    </source>
</evidence>
<proteinExistence type="predicted"/>
<keyword evidence="7" id="KW-0812">Transmembrane</keyword>
<dbReference type="SMART" id="SM00387">
    <property type="entry name" value="HATPase_c"/>
    <property type="match status" value="1"/>
</dbReference>
<dbReference type="RefSeq" id="WP_237872152.1">
    <property type="nucleotide sequence ID" value="NZ_JAKLTR010000007.1"/>
</dbReference>
<evidence type="ECO:0000256" key="5">
    <source>
        <dbReference type="ARBA" id="ARBA00023163"/>
    </source>
</evidence>
<dbReference type="InterPro" id="IPR015943">
    <property type="entry name" value="WD40/YVTN_repeat-like_dom_sf"/>
</dbReference>
<accession>A0ABS9KS36</accession>
<dbReference type="Pfam" id="PF12833">
    <property type="entry name" value="HTH_18"/>
    <property type="match status" value="1"/>
</dbReference>
<dbReference type="SMART" id="SM00342">
    <property type="entry name" value="HTH_ARAC"/>
    <property type="match status" value="1"/>
</dbReference>
<dbReference type="Proteomes" id="UP001165367">
    <property type="component" value="Unassembled WGS sequence"/>
</dbReference>
<keyword evidence="7" id="KW-0472">Membrane</keyword>
<feature type="transmembrane region" description="Helical" evidence="7">
    <location>
        <begin position="765"/>
        <end position="785"/>
    </location>
</feature>
<dbReference type="Gene3D" id="2.130.10.10">
    <property type="entry name" value="YVTN repeat-like/Quinoprotein amine dehydrogenase"/>
    <property type="match status" value="2"/>
</dbReference>
<dbReference type="EC" id="2.7.13.3" evidence="2"/>
<dbReference type="Gene3D" id="3.30.565.10">
    <property type="entry name" value="Histidine kinase-like ATPase, C-terminal domain"/>
    <property type="match status" value="1"/>
</dbReference>
<feature type="domain" description="HTH araC/xylS-type" evidence="9">
    <location>
        <begin position="1213"/>
        <end position="1312"/>
    </location>
</feature>
<keyword evidence="5" id="KW-0804">Transcription</keyword>
<dbReference type="PANTHER" id="PTHR43547">
    <property type="entry name" value="TWO-COMPONENT HISTIDINE KINASE"/>
    <property type="match status" value="1"/>
</dbReference>
<dbReference type="Pfam" id="PF07495">
    <property type="entry name" value="Y_Y_Y"/>
    <property type="match status" value="1"/>
</dbReference>
<dbReference type="Pfam" id="PF02518">
    <property type="entry name" value="HATPase_c"/>
    <property type="match status" value="1"/>
</dbReference>
<keyword evidence="4" id="KW-0805">Transcription regulation</keyword>
<dbReference type="PRINTS" id="PR00344">
    <property type="entry name" value="BCTRLSENSOR"/>
</dbReference>
<feature type="signal peptide" evidence="8">
    <location>
        <begin position="1"/>
        <end position="20"/>
    </location>
</feature>
<dbReference type="InterPro" id="IPR011123">
    <property type="entry name" value="Y_Y_Y"/>
</dbReference>
<evidence type="ECO:0000256" key="1">
    <source>
        <dbReference type="ARBA" id="ARBA00000085"/>
    </source>
</evidence>
<dbReference type="PANTHER" id="PTHR43547:SF2">
    <property type="entry name" value="HYBRID SIGNAL TRANSDUCTION HISTIDINE KINASE C"/>
    <property type="match status" value="1"/>
</dbReference>
<dbReference type="PROSITE" id="PS50110">
    <property type="entry name" value="RESPONSE_REGULATORY"/>
    <property type="match status" value="1"/>
</dbReference>
<comment type="catalytic activity">
    <reaction evidence="1">
        <text>ATP + protein L-histidine = ADP + protein N-phospho-L-histidine.</text>
        <dbReference type="EC" id="2.7.13.3"/>
    </reaction>
</comment>
<dbReference type="CDD" id="cd00082">
    <property type="entry name" value="HisKA"/>
    <property type="match status" value="1"/>
</dbReference>
<dbReference type="Gene3D" id="1.10.287.130">
    <property type="match status" value="1"/>
</dbReference>
<dbReference type="Pfam" id="PF00072">
    <property type="entry name" value="Response_reg"/>
    <property type="match status" value="1"/>
</dbReference>
<evidence type="ECO:0000259" key="9">
    <source>
        <dbReference type="PROSITE" id="PS01124"/>
    </source>
</evidence>
<dbReference type="InterPro" id="IPR036890">
    <property type="entry name" value="HATPase_C_sf"/>
</dbReference>
<dbReference type="InterPro" id="IPR001789">
    <property type="entry name" value="Sig_transdc_resp-reg_receiver"/>
</dbReference>
<feature type="domain" description="Histidine kinase" evidence="10">
    <location>
        <begin position="818"/>
        <end position="1034"/>
    </location>
</feature>
<dbReference type="Gene3D" id="2.60.40.10">
    <property type="entry name" value="Immunoglobulins"/>
    <property type="match status" value="1"/>
</dbReference>
<evidence type="ECO:0000256" key="6">
    <source>
        <dbReference type="PROSITE-ProRule" id="PRU00169"/>
    </source>
</evidence>
<dbReference type="InterPro" id="IPR003661">
    <property type="entry name" value="HisK_dim/P_dom"/>
</dbReference>
<keyword evidence="13" id="KW-1185">Reference proteome</keyword>
<dbReference type="InterPro" id="IPR013783">
    <property type="entry name" value="Ig-like_fold"/>
</dbReference>
<dbReference type="InterPro" id="IPR003594">
    <property type="entry name" value="HATPase_dom"/>
</dbReference>
<dbReference type="Pfam" id="PF00512">
    <property type="entry name" value="HisKA"/>
    <property type="match status" value="1"/>
</dbReference>
<dbReference type="CDD" id="cd17574">
    <property type="entry name" value="REC_OmpR"/>
    <property type="match status" value="1"/>
</dbReference>
<keyword evidence="3 6" id="KW-0597">Phosphoprotein</keyword>
<dbReference type="SMART" id="SM00388">
    <property type="entry name" value="HisKA"/>
    <property type="match status" value="1"/>
</dbReference>
<feature type="chain" id="PRO_5046073413" description="histidine kinase" evidence="8">
    <location>
        <begin position="21"/>
        <end position="1319"/>
    </location>
</feature>
<dbReference type="InterPro" id="IPR011006">
    <property type="entry name" value="CheY-like_superfamily"/>
</dbReference>
<dbReference type="SUPFAM" id="SSF55874">
    <property type="entry name" value="ATPase domain of HSP90 chaperone/DNA topoisomerase II/histidine kinase"/>
    <property type="match status" value="1"/>
</dbReference>
<sequence>MKKGLAILLFSIIIAFTSQAQDYYFKNYQVSNGLSSNTITSILQDKKGFMWFGTRNGLNRFDGNSFKIFRNDPKDSLSLGSNSVLSICEDENEKLWIGTYKGAYIYDPQTERFSPFRLLPPGETRYINRDDAGNIWIVNNFTLSRYDAKTSELTTFSTDSTRVIALSIAAKGAPWIATNYGVLKKYDKASSSFQSFDVAGIYKKPLGFIQDIHPVSDTTLLVGTMDKVLLFNLKRNTLTDVLPGAGRIQVHKIVQQQNDQFWIGTETGIHIVNLRSGHYQLLQKEYSNPYSITDNVIYSFYRDHEGGTWIGSFFGGINYYSSQLNRFRKYFPYKGNNGISGNLVHEICEDQYGHIWIGTEDAGLNKLDPKTGHITSYLPGKGPGSISYQNLHGILADGSELWIGTYEHGLDRMDIQTGKVIRNYSTSDGSLQGNFIVSLYKTSANEILVGTWNGMFRYNRSQDRFDRDTFFTMQIQSIHEDKDKTLWVGSYGNGVFYKGVKTGQGRIMHQPGNTGSLSNNYVNNIYEDSKNNLWFSTEAGLYRYDRKTQNIQPFNSNGLAEKQVFRVLEDTQGLMWVSTSKGLLCLDPTTGNTKIYTTVNGLLSEQFNYNSGFKSGDGTFYFGTVKGMISFNPAAFGKESFIPPVYITGLQINNKEMEALKPGSPLSRAIMNTGSIQLPYDSSSLSFEIASLSYVTPEANEYAYFMEGFDKEWTTLKNNRRIFYTKLPPGNYTFRVKGSGSGGVWNQQQTILQIRVTPPWWNSPWAYALYAAVIGIILWTILRYYHMAMKEKNKRKIDVLEIEKEREIYNAKIEFFTNVAHEIRTPLTLIKLPLDKLLQKEKDNPSLSESLTMMKKNTNRLIDLTDQLLDFRKAEANNFSLNFIWTNISELLKEVYTAFKPAAEQKELIFRLELPRMPLQASIDPEAFRKILGNLVNNAIKYADSTVSIRLLSFSSEDKVFHIEIRNDGFIIPAEHRQKVFEPFYRLKETSKQAGTGIGLPLARSLAELHKGVLELKDPQNGMNIFQLSVPIHQENEINLQEYETFETATPKTPELTEEPDNSKTPLLIVEDNKEILQFIQRELSSQFSIYRAHNGEDAIEVLSKENIALVISDIMMPVMDGIELCKRMKTDIQYSHIPIILLTARNTLHSKIEGLEVGADAYIEKPFDLEHLQAQINNLLANRQIIREYFAKSPLVHLKGMVSSKADKNFLDELNRVIQANITDMDLDVDKLSRMMNMSRTSFYRKIKAISDLTPNELINISRLKQAAELLASGEYKINEVAGMVGYTVNSNFSRDFHKQFGESPSSYVAGLKKDAAG</sequence>
<dbReference type="PROSITE" id="PS50109">
    <property type="entry name" value="HIS_KIN"/>
    <property type="match status" value="1"/>
</dbReference>
<evidence type="ECO:0000259" key="10">
    <source>
        <dbReference type="PROSITE" id="PS50109"/>
    </source>
</evidence>
<dbReference type="InterPro" id="IPR004358">
    <property type="entry name" value="Sig_transdc_His_kin-like_C"/>
</dbReference>
<evidence type="ECO:0000259" key="11">
    <source>
        <dbReference type="PROSITE" id="PS50110"/>
    </source>
</evidence>
<dbReference type="Gene3D" id="3.40.50.2300">
    <property type="match status" value="1"/>
</dbReference>
<dbReference type="SUPFAM" id="SSF63829">
    <property type="entry name" value="Calcium-dependent phosphotriesterase"/>
    <property type="match status" value="3"/>
</dbReference>
<evidence type="ECO:0000256" key="3">
    <source>
        <dbReference type="ARBA" id="ARBA00022553"/>
    </source>
</evidence>
<protein>
    <recommendedName>
        <fullName evidence="2">histidine kinase</fullName>
        <ecNumber evidence="2">2.7.13.3</ecNumber>
    </recommendedName>
</protein>